<dbReference type="HOGENOM" id="CLU_933705_0_0_1"/>
<feature type="compositionally biased region" description="Basic residues" evidence="1">
    <location>
        <begin position="244"/>
        <end position="254"/>
    </location>
</feature>
<organism evidence="2 3">
    <name type="scientific">Lepisosteus oculatus</name>
    <name type="common">Spotted gar</name>
    <dbReference type="NCBI Taxonomy" id="7918"/>
    <lineage>
        <taxon>Eukaryota</taxon>
        <taxon>Metazoa</taxon>
        <taxon>Chordata</taxon>
        <taxon>Craniata</taxon>
        <taxon>Vertebrata</taxon>
        <taxon>Euteleostomi</taxon>
        <taxon>Actinopterygii</taxon>
        <taxon>Neopterygii</taxon>
        <taxon>Holostei</taxon>
        <taxon>Semionotiformes</taxon>
        <taxon>Lepisosteidae</taxon>
        <taxon>Lepisosteus</taxon>
    </lineage>
</organism>
<dbReference type="PANTHER" id="PTHR14652">
    <property type="entry name" value="TYPE 2 DNA TOPOISOMERASE 6 SUBUNIT B-LIKE"/>
    <property type="match status" value="1"/>
</dbReference>
<reference evidence="2" key="3">
    <citation type="submission" date="2025-09" db="UniProtKB">
        <authorList>
            <consortium name="Ensembl"/>
        </authorList>
    </citation>
    <scope>IDENTIFICATION</scope>
</reference>
<dbReference type="OMA" id="AVMSAIH"/>
<feature type="region of interest" description="Disordered" evidence="1">
    <location>
        <begin position="172"/>
        <end position="278"/>
    </location>
</feature>
<proteinExistence type="predicted"/>
<sequence>MGASRREELSCRAEVCLQRAPPTCSSPWPDAVFSVAGRGSPAARQTLLLFLFVEHADPFQSELGDFVASAETVQQNLDPLLRYNEEAVMSAIHLLLDSALQDWLKAQKAQARLRSALPVILSSVASVVSSSACLDFRTSCFRSMKVRDTKELVASVRQSLVRVTEARFLPSHRSDHRRLPPDVAADAAAPIQGHREERGDEDEDEEEDMDAVLRSRSPEEVVPPGELDSELGGAGRRWGTEARKPRRPGARRKASPPCPAPDQSQPSPSKRRPCPVAPALQEDEVLWLQGISSLPEWE</sequence>
<dbReference type="Proteomes" id="UP000018468">
    <property type="component" value="Linkage group LG28"/>
</dbReference>
<dbReference type="Bgee" id="ENSLOCG00000002317">
    <property type="expression patterns" value="Expressed in testis and 12 other cell types or tissues"/>
</dbReference>
<evidence type="ECO:0000313" key="2">
    <source>
        <dbReference type="Ensembl" id="ENSLOCP00000002710.1"/>
    </source>
</evidence>
<dbReference type="Ensembl" id="ENSLOCT00000002716.1">
    <property type="protein sequence ID" value="ENSLOCP00000002710.1"/>
    <property type="gene ID" value="ENSLOCG00000002317.1"/>
</dbReference>
<protein>
    <submittedName>
        <fullName evidence="2">Uncharacterized protein</fullName>
    </submittedName>
</protein>
<evidence type="ECO:0000313" key="3">
    <source>
        <dbReference type="Proteomes" id="UP000018468"/>
    </source>
</evidence>
<dbReference type="Pfam" id="PF15091">
    <property type="entry name" value="DUF4554"/>
    <property type="match status" value="1"/>
</dbReference>
<dbReference type="AlphaFoldDB" id="W5M2V2"/>
<feature type="compositionally biased region" description="Acidic residues" evidence="1">
    <location>
        <begin position="199"/>
        <end position="210"/>
    </location>
</feature>
<feature type="compositionally biased region" description="Low complexity" evidence="1">
    <location>
        <begin position="181"/>
        <end position="190"/>
    </location>
</feature>
<dbReference type="EMBL" id="AHAT01033081">
    <property type="status" value="NOT_ANNOTATED_CDS"/>
    <property type="molecule type" value="Genomic_DNA"/>
</dbReference>
<dbReference type="OrthoDB" id="8957527at2759"/>
<reference evidence="2" key="2">
    <citation type="submission" date="2025-08" db="UniProtKB">
        <authorList>
            <consortium name="Ensembl"/>
        </authorList>
    </citation>
    <scope>IDENTIFICATION</scope>
</reference>
<dbReference type="EMBL" id="AHAT01033082">
    <property type="status" value="NOT_ANNOTATED_CDS"/>
    <property type="molecule type" value="Genomic_DNA"/>
</dbReference>
<evidence type="ECO:0000256" key="1">
    <source>
        <dbReference type="SAM" id="MobiDB-lite"/>
    </source>
</evidence>
<dbReference type="InParanoid" id="W5M2V2"/>
<reference evidence="3" key="1">
    <citation type="submission" date="2011-12" db="EMBL/GenBank/DDBJ databases">
        <title>The Draft Genome of Lepisosteus oculatus.</title>
        <authorList>
            <consortium name="The Broad Institute Genome Assembly &amp; Analysis Group"/>
            <consortium name="Computational R&amp;D Group"/>
            <consortium name="and Sequencing Platform"/>
            <person name="Di Palma F."/>
            <person name="Alfoldi J."/>
            <person name="Johnson J."/>
            <person name="Berlin A."/>
            <person name="Gnerre S."/>
            <person name="Jaffe D."/>
            <person name="MacCallum I."/>
            <person name="Young S."/>
            <person name="Walker B.J."/>
            <person name="Lander E.S."/>
            <person name="Lindblad-Toh K."/>
        </authorList>
    </citation>
    <scope>NUCLEOTIDE SEQUENCE [LARGE SCALE GENOMIC DNA]</scope>
</reference>
<dbReference type="STRING" id="7918.ENSLOCP00000002710"/>
<accession>W5M2V2</accession>
<dbReference type="PANTHER" id="PTHR14652:SF2">
    <property type="entry name" value="TYPE 2 DNA TOPOISOMERASE 6 SUBUNIT B-LIKE"/>
    <property type="match status" value="1"/>
</dbReference>
<name>W5M2V2_LEPOC</name>
<dbReference type="InterPro" id="IPR028040">
    <property type="entry name" value="TopoVIB-like"/>
</dbReference>
<dbReference type="GO" id="GO:0042138">
    <property type="term" value="P:meiotic DNA double-strand break formation"/>
    <property type="evidence" value="ECO:0007669"/>
    <property type="project" value="InterPro"/>
</dbReference>
<dbReference type="eggNOG" id="ENOG502S5QP">
    <property type="taxonomic scope" value="Eukaryota"/>
</dbReference>
<keyword evidence="3" id="KW-1185">Reference proteome</keyword>